<evidence type="ECO:0000256" key="3">
    <source>
        <dbReference type="SAM" id="MobiDB-lite"/>
    </source>
</evidence>
<dbReference type="AlphaFoldDB" id="A0A5N0UT34"/>
<dbReference type="Gene3D" id="1.10.357.10">
    <property type="entry name" value="Tetracycline Repressor, domain 2"/>
    <property type="match status" value="1"/>
</dbReference>
<dbReference type="GO" id="GO:0000976">
    <property type="term" value="F:transcription cis-regulatory region binding"/>
    <property type="evidence" value="ECO:0007669"/>
    <property type="project" value="TreeGrafter"/>
</dbReference>
<dbReference type="Pfam" id="PF00440">
    <property type="entry name" value="TetR_N"/>
    <property type="match status" value="1"/>
</dbReference>
<sequence>MARPASTTRGGAGDKPGRRRNADRLSLEDWTSKALDLLMTEGVHAVKITRLCEELGVTKGSFYWHFADLDALMEAIANRWSELTREILGQLAKLDHQPPVERLRAMAHRLIDDRSWTVERALREWARSDTQVAATVTESDRFVFELVQQALRDLGFDARQARLRSGLLVYAGIGFAHGMAALPKPTVTDIEDLLDLITTGAPPAP</sequence>
<evidence type="ECO:0000256" key="2">
    <source>
        <dbReference type="PROSITE-ProRule" id="PRU00335"/>
    </source>
</evidence>
<feature type="DNA-binding region" description="H-T-H motif" evidence="2">
    <location>
        <begin position="47"/>
        <end position="66"/>
    </location>
</feature>
<proteinExistence type="predicted"/>
<dbReference type="OrthoDB" id="3218408at2"/>
<comment type="caution">
    <text evidence="5">The sequence shown here is derived from an EMBL/GenBank/DDBJ whole genome shotgun (WGS) entry which is preliminary data.</text>
</comment>
<evidence type="ECO:0000313" key="5">
    <source>
        <dbReference type="EMBL" id="KAA9152323.1"/>
    </source>
</evidence>
<dbReference type="InterPro" id="IPR001647">
    <property type="entry name" value="HTH_TetR"/>
</dbReference>
<dbReference type="GO" id="GO:0003700">
    <property type="term" value="F:DNA-binding transcription factor activity"/>
    <property type="evidence" value="ECO:0007669"/>
    <property type="project" value="TreeGrafter"/>
</dbReference>
<evidence type="ECO:0000256" key="1">
    <source>
        <dbReference type="ARBA" id="ARBA00023125"/>
    </source>
</evidence>
<dbReference type="RefSeq" id="WP_144753289.1">
    <property type="nucleotide sequence ID" value="NZ_VMNW02000089.1"/>
</dbReference>
<protein>
    <submittedName>
        <fullName evidence="5">TetR/AcrR family transcriptional regulator</fullName>
    </submittedName>
</protein>
<dbReference type="InterPro" id="IPR050109">
    <property type="entry name" value="HTH-type_TetR-like_transc_reg"/>
</dbReference>
<dbReference type="PANTHER" id="PTHR30055:SF239">
    <property type="entry name" value="TRANSCRIPTIONAL REGULATORY PROTEIN"/>
    <property type="match status" value="1"/>
</dbReference>
<evidence type="ECO:0000259" key="4">
    <source>
        <dbReference type="PROSITE" id="PS50977"/>
    </source>
</evidence>
<feature type="region of interest" description="Disordered" evidence="3">
    <location>
        <begin position="1"/>
        <end position="23"/>
    </location>
</feature>
<dbReference type="EMBL" id="VMNW02000089">
    <property type="protein sequence ID" value="KAA9152323.1"/>
    <property type="molecule type" value="Genomic_DNA"/>
</dbReference>
<dbReference type="PROSITE" id="PS50977">
    <property type="entry name" value="HTH_TETR_2"/>
    <property type="match status" value="1"/>
</dbReference>
<keyword evidence="6" id="KW-1185">Reference proteome</keyword>
<dbReference type="InterPro" id="IPR009057">
    <property type="entry name" value="Homeodomain-like_sf"/>
</dbReference>
<dbReference type="Proteomes" id="UP000319769">
    <property type="component" value="Unassembled WGS sequence"/>
</dbReference>
<evidence type="ECO:0000313" key="6">
    <source>
        <dbReference type="Proteomes" id="UP000319769"/>
    </source>
</evidence>
<organism evidence="5 6">
    <name type="scientific">Amycolatopsis acidicola</name>
    <dbReference type="NCBI Taxonomy" id="2596893"/>
    <lineage>
        <taxon>Bacteria</taxon>
        <taxon>Bacillati</taxon>
        <taxon>Actinomycetota</taxon>
        <taxon>Actinomycetes</taxon>
        <taxon>Pseudonocardiales</taxon>
        <taxon>Pseudonocardiaceae</taxon>
        <taxon>Amycolatopsis</taxon>
    </lineage>
</organism>
<accession>A0A5N0UT34</accession>
<gene>
    <name evidence="5" type="ORF">FPZ12_037205</name>
</gene>
<dbReference type="SUPFAM" id="SSF46689">
    <property type="entry name" value="Homeodomain-like"/>
    <property type="match status" value="1"/>
</dbReference>
<name>A0A5N0UT34_9PSEU</name>
<keyword evidence="1 2" id="KW-0238">DNA-binding</keyword>
<dbReference type="PANTHER" id="PTHR30055">
    <property type="entry name" value="HTH-TYPE TRANSCRIPTIONAL REGULATOR RUTR"/>
    <property type="match status" value="1"/>
</dbReference>
<reference evidence="5" key="1">
    <citation type="submission" date="2019-09" db="EMBL/GenBank/DDBJ databases">
        <authorList>
            <person name="Teo W.F.A."/>
            <person name="Duangmal K."/>
        </authorList>
    </citation>
    <scope>NUCLEOTIDE SEQUENCE [LARGE SCALE GENOMIC DNA]</scope>
    <source>
        <strain evidence="5">K81G1</strain>
    </source>
</reference>
<feature type="domain" description="HTH tetR-type" evidence="4">
    <location>
        <begin position="24"/>
        <end position="84"/>
    </location>
</feature>